<keyword evidence="1" id="KW-0812">Transmembrane</keyword>
<evidence type="ECO:0000313" key="2">
    <source>
        <dbReference type="EMBL" id="MCW1146742.1"/>
    </source>
</evidence>
<evidence type="ECO:0008006" key="4">
    <source>
        <dbReference type="Google" id="ProtNLM"/>
    </source>
</evidence>
<gene>
    <name evidence="2" type="ORF">OJ995_00715</name>
</gene>
<comment type="caution">
    <text evidence="2">The sequence shown here is derived from an EMBL/GenBank/DDBJ whole genome shotgun (WGS) entry which is preliminary data.</text>
</comment>
<evidence type="ECO:0000256" key="1">
    <source>
        <dbReference type="SAM" id="Phobius"/>
    </source>
</evidence>
<keyword evidence="1" id="KW-0472">Membrane</keyword>
<dbReference type="Proteomes" id="UP001165677">
    <property type="component" value="Unassembled WGS sequence"/>
</dbReference>
<feature type="transmembrane region" description="Helical" evidence="1">
    <location>
        <begin position="29"/>
        <end position="47"/>
    </location>
</feature>
<proteinExistence type="predicted"/>
<feature type="transmembrane region" description="Helical" evidence="1">
    <location>
        <begin position="67"/>
        <end position="87"/>
    </location>
</feature>
<dbReference type="RefSeq" id="WP_264367688.1">
    <property type="nucleotide sequence ID" value="NZ_JAPCIO010000001.1"/>
</dbReference>
<accession>A0ABT3EDT8</accession>
<sequence length="110" mass="13222">MSDLKERRLKSLDYQIQELENRPSYLKNYWLRLVVVGVLVTLIAPEYSARNSKSLIYYFDYNYPLCYSVVAFSYVVICAIMLLTFTIQDKKKLKKLKEKRDLNDLFRDQY</sequence>
<keyword evidence="1" id="KW-1133">Transmembrane helix</keyword>
<evidence type="ECO:0000313" key="3">
    <source>
        <dbReference type="Proteomes" id="UP001165677"/>
    </source>
</evidence>
<reference evidence="2" key="1">
    <citation type="submission" date="2022-10" db="EMBL/GenBank/DDBJ databases">
        <title>Flavobacterium sp. nov., a bacterium isolated from lake sediment.</title>
        <authorList>
            <person name="Qu J.-H."/>
        </authorList>
    </citation>
    <scope>NUCLEOTIDE SEQUENCE</scope>
    <source>
        <strain evidence="2">TH16-21</strain>
    </source>
</reference>
<organism evidence="2 3">
    <name type="scientific">Flavobacterium lacisediminis</name>
    <dbReference type="NCBI Taxonomy" id="2989705"/>
    <lineage>
        <taxon>Bacteria</taxon>
        <taxon>Pseudomonadati</taxon>
        <taxon>Bacteroidota</taxon>
        <taxon>Flavobacteriia</taxon>
        <taxon>Flavobacteriales</taxon>
        <taxon>Flavobacteriaceae</taxon>
        <taxon>Flavobacterium</taxon>
    </lineage>
</organism>
<protein>
    <recommendedName>
        <fullName evidence="4">DUF4212 domain-containing protein</fullName>
    </recommendedName>
</protein>
<dbReference type="EMBL" id="JAPCIO010000001">
    <property type="protein sequence ID" value="MCW1146742.1"/>
    <property type="molecule type" value="Genomic_DNA"/>
</dbReference>
<name>A0ABT3EDT8_9FLAO</name>
<keyword evidence="3" id="KW-1185">Reference proteome</keyword>